<keyword evidence="1" id="KW-0732">Signal</keyword>
<evidence type="ECO:0000313" key="2">
    <source>
        <dbReference type="EMBL" id="NEY90619.1"/>
    </source>
</evidence>
<dbReference type="RefSeq" id="WP_164625268.1">
    <property type="nucleotide sequence ID" value="NZ_JAAIVJ010000005.1"/>
</dbReference>
<comment type="caution">
    <text evidence="2">The sequence shown here is derived from an EMBL/GenBank/DDBJ whole genome shotgun (WGS) entry which is preliminary data.</text>
</comment>
<feature type="chain" id="PRO_5026953678" description="DUF995 domain-containing protein" evidence="1">
    <location>
        <begin position="17"/>
        <end position="129"/>
    </location>
</feature>
<name>A0A6M0QT26_9RHOB</name>
<dbReference type="AlphaFoldDB" id="A0A6M0QT26"/>
<dbReference type="Proteomes" id="UP000477782">
    <property type="component" value="Unassembled WGS sequence"/>
</dbReference>
<sequence>MRALVALALLPGSALAETPLSAAEFEARSTGRTMTYARDGAVWGREQYLADRRVIWAFEGEACKYGAWQEPQPGLICFAYDDAPQDPSCWRFFDRSGKLFAQSEAAPEAGMLAVVEETPKGMVCGGLGA</sequence>
<evidence type="ECO:0008006" key="4">
    <source>
        <dbReference type="Google" id="ProtNLM"/>
    </source>
</evidence>
<protein>
    <recommendedName>
        <fullName evidence="4">DUF995 domain-containing protein</fullName>
    </recommendedName>
</protein>
<evidence type="ECO:0000256" key="1">
    <source>
        <dbReference type="SAM" id="SignalP"/>
    </source>
</evidence>
<dbReference type="EMBL" id="JAAIVJ010000005">
    <property type="protein sequence ID" value="NEY90619.1"/>
    <property type="molecule type" value="Genomic_DNA"/>
</dbReference>
<evidence type="ECO:0000313" key="3">
    <source>
        <dbReference type="Proteomes" id="UP000477782"/>
    </source>
</evidence>
<feature type="signal peptide" evidence="1">
    <location>
        <begin position="1"/>
        <end position="16"/>
    </location>
</feature>
<accession>A0A6M0QT26</accession>
<gene>
    <name evidence="2" type="ORF">G4Z14_09955</name>
</gene>
<keyword evidence="3" id="KW-1185">Reference proteome</keyword>
<proteinExistence type="predicted"/>
<organism evidence="2 3">
    <name type="scientific">Tabrizicola oligotrophica</name>
    <dbReference type="NCBI Taxonomy" id="2710650"/>
    <lineage>
        <taxon>Bacteria</taxon>
        <taxon>Pseudomonadati</taxon>
        <taxon>Pseudomonadota</taxon>
        <taxon>Alphaproteobacteria</taxon>
        <taxon>Rhodobacterales</taxon>
        <taxon>Paracoccaceae</taxon>
        <taxon>Tabrizicola</taxon>
    </lineage>
</organism>
<reference evidence="2 3" key="1">
    <citation type="submission" date="2020-02" db="EMBL/GenBank/DDBJ databases">
        <authorList>
            <person name="Chen W.-M."/>
        </authorList>
    </citation>
    <scope>NUCLEOTIDE SEQUENCE [LARGE SCALE GENOMIC DNA]</scope>
    <source>
        <strain evidence="2 3">KMS-5</strain>
    </source>
</reference>